<accession>A0ACC2PXX7</accession>
<proteinExistence type="predicted"/>
<dbReference type="Proteomes" id="UP001239111">
    <property type="component" value="Chromosome 1"/>
</dbReference>
<keyword evidence="2" id="KW-1185">Reference proteome</keyword>
<gene>
    <name evidence="1" type="ORF">QAD02_022986</name>
</gene>
<protein>
    <submittedName>
        <fullName evidence="1">Uncharacterized protein</fullName>
    </submittedName>
</protein>
<evidence type="ECO:0000313" key="1">
    <source>
        <dbReference type="EMBL" id="KAJ8687192.1"/>
    </source>
</evidence>
<name>A0ACC2PXX7_9HYME</name>
<sequence>MRLTICIFLGIQILYQYLLVTAKLEHSKENTRSLLENMDNILKETLFESRCCHIYINPDATFEEYKLFDTLLSLYQETYFLSKQTYDCADHIIIASHDYEIENFLKSIPVDISFTRILILLKSNLDIESNALNTFDYGNSHVYIKSSDGLLLLSENYIEPRVFYKVSRFKNVETRERIVDLMGRNLQVATYYNPPFSFLKTSVKEVINGVPAEIFLTENKQELDGIELQLFLIIAKALNFTYTIRKPTGGYNHGRKFNASFWNGGMIAQVVNKEVDLAFGDIWMNLDTYNFVNLSEPWSQVSIKFLVPRPKALSSLWGLVRPLSASVWLLLAIVVCAESLCIRYKANLDPLVPEYYRNLGHDLLDLLARILGCTLVSAPPSQLRPHLVLWQLAGVIIITFYSSSLSATLTYPDYEDRIDTIEDFIENNLTWGRENVHPQFDLYFNMKDPVAKLMPSRFVLEMSADDRMRRILAGNYAVVGRVVGHVYFPEGTVYNHTMQMLRVMKEPAGKFYASFAVQPWLLNPVNTVMSRLKESGIIQYHLENVLHRRAGSYLRSVFIEHDTIDPDRVMTLTMNSLSPAFAVLIFGILVASSAFYLELQSDYREQNTPLHAMTSSVFERKLAFIHIHYVE</sequence>
<comment type="caution">
    <text evidence="1">The sequence shown here is derived from an EMBL/GenBank/DDBJ whole genome shotgun (WGS) entry which is preliminary data.</text>
</comment>
<reference evidence="1" key="1">
    <citation type="submission" date="2023-04" db="EMBL/GenBank/DDBJ databases">
        <title>A chromosome-level genome assembly of the parasitoid wasp Eretmocerus hayati.</title>
        <authorList>
            <person name="Zhong Y."/>
            <person name="Liu S."/>
            <person name="Liu Y."/>
        </authorList>
    </citation>
    <scope>NUCLEOTIDE SEQUENCE</scope>
    <source>
        <strain evidence="1">ZJU_SS_LIU_2023</strain>
    </source>
</reference>
<organism evidence="1 2">
    <name type="scientific">Eretmocerus hayati</name>
    <dbReference type="NCBI Taxonomy" id="131215"/>
    <lineage>
        <taxon>Eukaryota</taxon>
        <taxon>Metazoa</taxon>
        <taxon>Ecdysozoa</taxon>
        <taxon>Arthropoda</taxon>
        <taxon>Hexapoda</taxon>
        <taxon>Insecta</taxon>
        <taxon>Pterygota</taxon>
        <taxon>Neoptera</taxon>
        <taxon>Endopterygota</taxon>
        <taxon>Hymenoptera</taxon>
        <taxon>Apocrita</taxon>
        <taxon>Proctotrupomorpha</taxon>
        <taxon>Chalcidoidea</taxon>
        <taxon>Aphelinidae</taxon>
        <taxon>Aphelininae</taxon>
        <taxon>Eretmocerus</taxon>
    </lineage>
</organism>
<evidence type="ECO:0000313" key="2">
    <source>
        <dbReference type="Proteomes" id="UP001239111"/>
    </source>
</evidence>
<dbReference type="EMBL" id="CM056741">
    <property type="protein sequence ID" value="KAJ8687192.1"/>
    <property type="molecule type" value="Genomic_DNA"/>
</dbReference>